<dbReference type="RefSeq" id="WP_183252339.1">
    <property type="nucleotide sequence ID" value="NZ_JACHEP010000003.1"/>
</dbReference>
<dbReference type="CDD" id="cd16344">
    <property type="entry name" value="LMWPAP"/>
    <property type="match status" value="1"/>
</dbReference>
<evidence type="ECO:0000256" key="1">
    <source>
        <dbReference type="ARBA" id="ARBA00011063"/>
    </source>
</evidence>
<dbReference type="InterPro" id="IPR050438">
    <property type="entry name" value="LMW_PTPase"/>
</dbReference>
<dbReference type="AlphaFoldDB" id="A0A7W8INU8"/>
<gene>
    <name evidence="6" type="ORF">HNQ34_001097</name>
</gene>
<feature type="active site" description="Nucleophile" evidence="4">
    <location>
        <position position="9"/>
    </location>
</feature>
<dbReference type="PANTHER" id="PTHR11717">
    <property type="entry name" value="LOW MOLECULAR WEIGHT PROTEIN TYROSINE PHOSPHATASE"/>
    <property type="match status" value="1"/>
</dbReference>
<dbReference type="SMART" id="SM00226">
    <property type="entry name" value="LMWPc"/>
    <property type="match status" value="1"/>
</dbReference>
<evidence type="ECO:0000313" key="7">
    <source>
        <dbReference type="Proteomes" id="UP000520011"/>
    </source>
</evidence>
<proteinExistence type="inferred from homology"/>
<dbReference type="InterPro" id="IPR017867">
    <property type="entry name" value="Tyr_phospatase_low_mol_wt"/>
</dbReference>
<dbReference type="InterPro" id="IPR036196">
    <property type="entry name" value="Ptyr_pPase_sf"/>
</dbReference>
<feature type="active site" description="Proton donor" evidence="4">
    <location>
        <position position="117"/>
    </location>
</feature>
<comment type="caution">
    <text evidence="6">The sequence shown here is derived from an EMBL/GenBank/DDBJ whole genome shotgun (WGS) entry which is preliminary data.</text>
</comment>
<name>A0A7W8INU8_9BACL</name>
<evidence type="ECO:0000256" key="3">
    <source>
        <dbReference type="ARBA" id="ARBA00022912"/>
    </source>
</evidence>
<evidence type="ECO:0000313" key="6">
    <source>
        <dbReference type="EMBL" id="MBB5324005.1"/>
    </source>
</evidence>
<evidence type="ECO:0000256" key="2">
    <source>
        <dbReference type="ARBA" id="ARBA00022801"/>
    </source>
</evidence>
<protein>
    <submittedName>
        <fullName evidence="6">Protein-tyrosine phosphatase</fullName>
        <ecNumber evidence="6">3.1.3.48</ecNumber>
    </submittedName>
</protein>
<keyword evidence="3" id="KW-0904">Protein phosphatase</keyword>
<evidence type="ECO:0000256" key="4">
    <source>
        <dbReference type="PIRSR" id="PIRSR617867-1"/>
    </source>
</evidence>
<dbReference type="EC" id="3.1.3.48" evidence="6"/>
<dbReference type="Pfam" id="PF01451">
    <property type="entry name" value="LMWPc"/>
    <property type="match status" value="1"/>
</dbReference>
<keyword evidence="2 6" id="KW-0378">Hydrolase</keyword>
<dbReference type="PANTHER" id="PTHR11717:SF31">
    <property type="entry name" value="LOW MOLECULAR WEIGHT PROTEIN-TYROSINE-PHOSPHATASE ETP-RELATED"/>
    <property type="match status" value="1"/>
</dbReference>
<feature type="active site" evidence="4">
    <location>
        <position position="15"/>
    </location>
</feature>
<accession>A0A7W8INU8</accession>
<reference evidence="6 7" key="1">
    <citation type="submission" date="2020-08" db="EMBL/GenBank/DDBJ databases">
        <title>Genomic Encyclopedia of Type Strains, Phase IV (KMG-IV): sequencing the most valuable type-strain genomes for metagenomic binning, comparative biology and taxonomic classification.</title>
        <authorList>
            <person name="Goeker M."/>
        </authorList>
    </citation>
    <scope>NUCLEOTIDE SEQUENCE [LARGE SCALE GENOMIC DNA]</scope>
    <source>
        <strain evidence="6 7">DSM 16325</strain>
    </source>
</reference>
<dbReference type="SUPFAM" id="SSF52788">
    <property type="entry name" value="Phosphotyrosine protein phosphatases I"/>
    <property type="match status" value="1"/>
</dbReference>
<dbReference type="Gene3D" id="3.40.50.2300">
    <property type="match status" value="1"/>
</dbReference>
<feature type="domain" description="Phosphotyrosine protein phosphatase I" evidence="5">
    <location>
        <begin position="3"/>
        <end position="143"/>
    </location>
</feature>
<organism evidence="6 7">
    <name type="scientific">Anoxybacteroides tepidamans</name>
    <dbReference type="NCBI Taxonomy" id="265948"/>
    <lineage>
        <taxon>Bacteria</taxon>
        <taxon>Bacillati</taxon>
        <taxon>Bacillota</taxon>
        <taxon>Bacilli</taxon>
        <taxon>Bacillales</taxon>
        <taxon>Anoxybacillaceae</taxon>
        <taxon>Anoxybacteroides</taxon>
    </lineage>
</organism>
<dbReference type="GO" id="GO:0004725">
    <property type="term" value="F:protein tyrosine phosphatase activity"/>
    <property type="evidence" value="ECO:0007669"/>
    <property type="project" value="UniProtKB-EC"/>
</dbReference>
<dbReference type="PRINTS" id="PR00719">
    <property type="entry name" value="LMWPTPASE"/>
</dbReference>
<keyword evidence="7" id="KW-1185">Reference proteome</keyword>
<comment type="similarity">
    <text evidence="1">Belongs to the low molecular weight phosphotyrosine protein phosphatase family.</text>
</comment>
<dbReference type="EMBL" id="JACHEP010000003">
    <property type="protein sequence ID" value="MBB5324005.1"/>
    <property type="molecule type" value="Genomic_DNA"/>
</dbReference>
<dbReference type="InterPro" id="IPR023485">
    <property type="entry name" value="Ptyr_pPase"/>
</dbReference>
<dbReference type="Proteomes" id="UP000520011">
    <property type="component" value="Unassembled WGS sequence"/>
</dbReference>
<sequence length="144" mass="16085">MSTRILFVCTGNTCRSPMAEALLKNKQLPHVEVKSAGVFALDGSDASEHAKTVLTEKGIEIAHRSSLLKKEDIDWATYILTMTSGHKQHVLERFPEADGKTFTLKEFAFGQEGDVFDPFGGSVETYRQTREELEQLIAQLVQKL</sequence>
<evidence type="ECO:0000259" key="5">
    <source>
        <dbReference type="SMART" id="SM00226"/>
    </source>
</evidence>